<organism evidence="5 6">
    <name type="scientific">Zopfia rhizophila CBS 207.26</name>
    <dbReference type="NCBI Taxonomy" id="1314779"/>
    <lineage>
        <taxon>Eukaryota</taxon>
        <taxon>Fungi</taxon>
        <taxon>Dikarya</taxon>
        <taxon>Ascomycota</taxon>
        <taxon>Pezizomycotina</taxon>
        <taxon>Dothideomycetes</taxon>
        <taxon>Dothideomycetes incertae sedis</taxon>
        <taxon>Zopfiaceae</taxon>
        <taxon>Zopfia</taxon>
    </lineage>
</organism>
<feature type="active site" description="Nucleophile" evidence="3">
    <location>
        <position position="51"/>
    </location>
</feature>
<dbReference type="PANTHER" id="PTHR46082">
    <property type="entry name" value="ATP/GTP-BINDING PROTEIN-RELATED"/>
    <property type="match status" value="1"/>
</dbReference>
<feature type="short sequence motif" description="DGA/G" evidence="3">
    <location>
        <begin position="194"/>
        <end position="196"/>
    </location>
</feature>
<feature type="active site" description="Proton acceptor" evidence="3">
    <location>
        <position position="194"/>
    </location>
</feature>
<accession>A0A6A6DNJ3</accession>
<reference evidence="5" key="1">
    <citation type="journal article" date="2020" name="Stud. Mycol.">
        <title>101 Dothideomycetes genomes: a test case for predicting lifestyles and emergence of pathogens.</title>
        <authorList>
            <person name="Haridas S."/>
            <person name="Albert R."/>
            <person name="Binder M."/>
            <person name="Bloem J."/>
            <person name="Labutti K."/>
            <person name="Salamov A."/>
            <person name="Andreopoulos B."/>
            <person name="Baker S."/>
            <person name="Barry K."/>
            <person name="Bills G."/>
            <person name="Bluhm B."/>
            <person name="Cannon C."/>
            <person name="Castanera R."/>
            <person name="Culley D."/>
            <person name="Daum C."/>
            <person name="Ezra D."/>
            <person name="Gonzalez J."/>
            <person name="Henrissat B."/>
            <person name="Kuo A."/>
            <person name="Liang C."/>
            <person name="Lipzen A."/>
            <person name="Lutzoni F."/>
            <person name="Magnuson J."/>
            <person name="Mondo S."/>
            <person name="Nolan M."/>
            <person name="Ohm R."/>
            <person name="Pangilinan J."/>
            <person name="Park H.-J."/>
            <person name="Ramirez L."/>
            <person name="Alfaro M."/>
            <person name="Sun H."/>
            <person name="Tritt A."/>
            <person name="Yoshinaga Y."/>
            <person name="Zwiers L.-H."/>
            <person name="Turgeon B."/>
            <person name="Goodwin S."/>
            <person name="Spatafora J."/>
            <person name="Crous P."/>
            <person name="Grigoriev I."/>
        </authorList>
    </citation>
    <scope>NUCLEOTIDE SEQUENCE</scope>
    <source>
        <strain evidence="5">CBS 207.26</strain>
    </source>
</reference>
<dbReference type="PRINTS" id="PR00364">
    <property type="entry name" value="DISEASERSIST"/>
</dbReference>
<dbReference type="EMBL" id="ML994668">
    <property type="protein sequence ID" value="KAF2179206.1"/>
    <property type="molecule type" value="Genomic_DNA"/>
</dbReference>
<dbReference type="Pfam" id="PF01734">
    <property type="entry name" value="Patatin"/>
    <property type="match status" value="1"/>
</dbReference>
<dbReference type="InterPro" id="IPR027417">
    <property type="entry name" value="P-loop_NTPase"/>
</dbReference>
<protein>
    <submittedName>
        <fullName evidence="5">FabD/lysophospholipase-like protein</fullName>
    </submittedName>
</protein>
<dbReference type="Proteomes" id="UP000800200">
    <property type="component" value="Unassembled WGS sequence"/>
</dbReference>
<dbReference type="SUPFAM" id="SSF52540">
    <property type="entry name" value="P-loop containing nucleoside triphosphate hydrolases"/>
    <property type="match status" value="1"/>
</dbReference>
<dbReference type="GO" id="GO:0046486">
    <property type="term" value="P:glycerolipid metabolic process"/>
    <property type="evidence" value="ECO:0007669"/>
    <property type="project" value="UniProtKB-ARBA"/>
</dbReference>
<gene>
    <name evidence="5" type="ORF">K469DRAFT_596489</name>
</gene>
<keyword evidence="3" id="KW-0442">Lipid degradation</keyword>
<feature type="short sequence motif" description="GXGXXG" evidence="3">
    <location>
        <begin position="13"/>
        <end position="18"/>
    </location>
</feature>
<dbReference type="Gene3D" id="1.25.40.10">
    <property type="entry name" value="Tetratricopeptide repeat domain"/>
    <property type="match status" value="2"/>
</dbReference>
<feature type="repeat" description="TPR" evidence="2">
    <location>
        <begin position="927"/>
        <end position="960"/>
    </location>
</feature>
<keyword evidence="6" id="KW-1185">Reference proteome</keyword>
<keyword evidence="3" id="KW-0378">Hydrolase</keyword>
<feature type="repeat" description="TPR" evidence="2">
    <location>
        <begin position="885"/>
        <end position="918"/>
    </location>
</feature>
<dbReference type="SUPFAM" id="SSF48452">
    <property type="entry name" value="TPR-like"/>
    <property type="match status" value="1"/>
</dbReference>
<evidence type="ECO:0000256" key="1">
    <source>
        <dbReference type="ARBA" id="ARBA00023098"/>
    </source>
</evidence>
<dbReference type="PROSITE" id="PS50005">
    <property type="entry name" value="TPR"/>
    <property type="match status" value="3"/>
</dbReference>
<dbReference type="PROSITE" id="PS51635">
    <property type="entry name" value="PNPLA"/>
    <property type="match status" value="1"/>
</dbReference>
<dbReference type="InterPro" id="IPR053137">
    <property type="entry name" value="NLR-like"/>
</dbReference>
<keyword evidence="2" id="KW-0802">TPR repeat</keyword>
<dbReference type="PANTHER" id="PTHR46082:SF6">
    <property type="entry name" value="AAA+ ATPASE DOMAIN-CONTAINING PROTEIN-RELATED"/>
    <property type="match status" value="1"/>
</dbReference>
<dbReference type="Pfam" id="PF13424">
    <property type="entry name" value="TPR_12"/>
    <property type="match status" value="3"/>
</dbReference>
<dbReference type="InterPro" id="IPR019734">
    <property type="entry name" value="TPR_rpt"/>
</dbReference>
<dbReference type="AlphaFoldDB" id="A0A6A6DNJ3"/>
<proteinExistence type="predicted"/>
<dbReference type="SMART" id="SM00028">
    <property type="entry name" value="TPR"/>
    <property type="match status" value="5"/>
</dbReference>
<evidence type="ECO:0000259" key="4">
    <source>
        <dbReference type="PROSITE" id="PS51635"/>
    </source>
</evidence>
<dbReference type="CDD" id="cd07216">
    <property type="entry name" value="Pat17_PNPLA8_PNPLA9_like3"/>
    <property type="match status" value="1"/>
</dbReference>
<dbReference type="InterPro" id="IPR016035">
    <property type="entry name" value="Acyl_Trfase/lysoPLipase"/>
</dbReference>
<evidence type="ECO:0000313" key="5">
    <source>
        <dbReference type="EMBL" id="KAF2179206.1"/>
    </source>
</evidence>
<name>A0A6A6DNJ3_9PEZI</name>
<dbReference type="Gene3D" id="3.40.1090.10">
    <property type="entry name" value="Cytosolic phospholipase A2 catalytic domain"/>
    <property type="match status" value="1"/>
</dbReference>
<keyword evidence="1 3" id="KW-0443">Lipid metabolism</keyword>
<dbReference type="GO" id="GO:0016042">
    <property type="term" value="P:lipid catabolic process"/>
    <property type="evidence" value="ECO:0007669"/>
    <property type="project" value="UniProtKB-UniRule"/>
</dbReference>
<dbReference type="InterPro" id="IPR011990">
    <property type="entry name" value="TPR-like_helical_dom_sf"/>
</dbReference>
<feature type="domain" description="PNPLA" evidence="4">
    <location>
        <begin position="9"/>
        <end position="207"/>
    </location>
</feature>
<evidence type="ECO:0000313" key="6">
    <source>
        <dbReference type="Proteomes" id="UP000800200"/>
    </source>
</evidence>
<dbReference type="OrthoDB" id="1658288at2759"/>
<evidence type="ECO:0000256" key="3">
    <source>
        <dbReference type="PROSITE-ProRule" id="PRU01161"/>
    </source>
</evidence>
<feature type="short sequence motif" description="GXSXG" evidence="3">
    <location>
        <begin position="49"/>
        <end position="53"/>
    </location>
</feature>
<feature type="repeat" description="TPR" evidence="2">
    <location>
        <begin position="757"/>
        <end position="790"/>
    </location>
</feature>
<dbReference type="InterPro" id="IPR002641">
    <property type="entry name" value="PNPLA_dom"/>
</dbReference>
<evidence type="ECO:0000256" key="2">
    <source>
        <dbReference type="PROSITE-ProRule" id="PRU00339"/>
    </source>
</evidence>
<sequence>MPEHDLRLLALDGGGVRGLSTLQILKQLMDTINPESPPKPCDYFDMIGGTSTGGLIAIMLGRLGMTVDECIDAYVSLSDRVFRKQRHRLTIKGQVQGRFDSDELERAIKEIVRRQGLAEDVLLQAAPDAKCKVFVCATSNETGDTVRLTSYRSPRGRTRLLRTTKIWEAGRATSAASSFFDPIIIGDFEESFVDGATGANNPVYEVWNEAQDIWPSDPLEDRIKCLVSIGTGLPSLTPFKDDLIGIGQSLLAIATETEKTAERFSRDKSRIDEMGRYYRFNVLRGLEDIGLEDSKRKNTIIAATDRYIESQAVFKQMKASADSMSGREYVGNYRTQFNLQGVPVVNKFVDRPSDMAELEQALLPQRQYRRQKVFVLYGLGGIGKTQLAVEFARRHHRRFSSVFWLDGRTEDSLKQSIATCAGRIPEGQIAESSRAYSATRAGDVDVVVRDVMNWLSRPKNTEWLIIFDNVDRESGEGDTDPHAYNVTRYLSGADHGSILITTLLANLEQLGGSRRLGRLSKEQTQAMFQNRCGGSCDPMESEQLFKLLDGLPLAIAQAGAYLRQSRISVTKYIKLYERQWRGLMELQNRPGIPLREYSDRSVWATWTISYDAVRAKNIAAANLLLLWACLDNKDIWYGLLAEASIRSTDVADCLSEWLPGIASNELDFLRAIQVLRSYSLVEDAQDLASYITHPVVHKWAFHVQDEWQRAVFTRLAVAVVGWAVPAKSEKEHSSVQRRLIPHAQRCWQWILGNNLILGAMHGLGMLYADQGKLIEAEKIYQRALDGKEKALGPEHTSTLDTVNNFGNLYANQGKLGDAEKMYQQALVGKEKALGPEHTSTSTLATVNNLGSLYKFQGKLGEAEKMYQRALDGYEKALRPEHTSTLNTANNLGHLYADQGKLGDAEKMYQQALDGKEKALKPEHTLTLDTVNNFGNLYANQGKLGEAEKMYQRALNRYEKALRPEHISTLNIANNLGFLYADQGKLIEAKKIY</sequence>
<dbReference type="SUPFAM" id="SSF52151">
    <property type="entry name" value="FabD/lysophospholipase-like"/>
    <property type="match status" value="1"/>
</dbReference>
<dbReference type="Gene3D" id="3.40.50.300">
    <property type="entry name" value="P-loop containing nucleotide triphosphate hydrolases"/>
    <property type="match status" value="1"/>
</dbReference>
<dbReference type="GO" id="GO:0016787">
    <property type="term" value="F:hydrolase activity"/>
    <property type="evidence" value="ECO:0007669"/>
    <property type="project" value="UniProtKB-UniRule"/>
</dbReference>